<accession>A0A8S1LLT6</accession>
<comment type="caution">
    <text evidence="1">The sequence shown here is derived from an EMBL/GenBank/DDBJ whole genome shotgun (WGS) entry which is preliminary data.</text>
</comment>
<dbReference type="AlphaFoldDB" id="A0A8S1LLT6"/>
<protein>
    <submittedName>
        <fullName evidence="1">Uncharacterized protein</fullName>
    </submittedName>
</protein>
<sequence>MKGNKEYRRFIKFVENLIQSDYCTELIGITQEQIVYGTFLDQTIDIFIQFKQGLYQLVAIKKGMAISKELQCYINIKQKQKFTVFIILKKFKKYKIVKDPNILDQCGLNLKQLHYSGIDDLKNIFRIIDK</sequence>
<proteinExistence type="predicted"/>
<dbReference type="OrthoDB" id="287312at2759"/>
<keyword evidence="2" id="KW-1185">Reference proteome</keyword>
<dbReference type="Proteomes" id="UP000692954">
    <property type="component" value="Unassembled WGS sequence"/>
</dbReference>
<reference evidence="1" key="1">
    <citation type="submission" date="2021-01" db="EMBL/GenBank/DDBJ databases">
        <authorList>
            <consortium name="Genoscope - CEA"/>
            <person name="William W."/>
        </authorList>
    </citation>
    <scope>NUCLEOTIDE SEQUENCE</scope>
</reference>
<evidence type="ECO:0000313" key="2">
    <source>
        <dbReference type="Proteomes" id="UP000692954"/>
    </source>
</evidence>
<dbReference type="EMBL" id="CAJJDN010000023">
    <property type="protein sequence ID" value="CAD8067769.1"/>
    <property type="molecule type" value="Genomic_DNA"/>
</dbReference>
<organism evidence="1 2">
    <name type="scientific">Paramecium sonneborni</name>
    <dbReference type="NCBI Taxonomy" id="65129"/>
    <lineage>
        <taxon>Eukaryota</taxon>
        <taxon>Sar</taxon>
        <taxon>Alveolata</taxon>
        <taxon>Ciliophora</taxon>
        <taxon>Intramacronucleata</taxon>
        <taxon>Oligohymenophorea</taxon>
        <taxon>Peniculida</taxon>
        <taxon>Parameciidae</taxon>
        <taxon>Paramecium</taxon>
    </lineage>
</organism>
<name>A0A8S1LLT6_9CILI</name>
<evidence type="ECO:0000313" key="1">
    <source>
        <dbReference type="EMBL" id="CAD8067769.1"/>
    </source>
</evidence>
<gene>
    <name evidence="1" type="ORF">PSON_ATCC_30995.1.T0230206</name>
</gene>